<name>A0ABM0JYJ9_APLCA</name>
<dbReference type="Proteomes" id="UP000694888">
    <property type="component" value="Unplaced"/>
</dbReference>
<dbReference type="InterPro" id="IPR052740">
    <property type="entry name" value="CE4"/>
</dbReference>
<proteinExistence type="predicted"/>
<organism evidence="1 2">
    <name type="scientific">Aplysia californica</name>
    <name type="common">California sea hare</name>
    <dbReference type="NCBI Taxonomy" id="6500"/>
    <lineage>
        <taxon>Eukaryota</taxon>
        <taxon>Metazoa</taxon>
        <taxon>Spiralia</taxon>
        <taxon>Lophotrochozoa</taxon>
        <taxon>Mollusca</taxon>
        <taxon>Gastropoda</taxon>
        <taxon>Heterobranchia</taxon>
        <taxon>Euthyneura</taxon>
        <taxon>Tectipleura</taxon>
        <taxon>Aplysiida</taxon>
        <taxon>Aplysioidea</taxon>
        <taxon>Aplysiidae</taxon>
        <taxon>Aplysia</taxon>
    </lineage>
</organism>
<protein>
    <submittedName>
        <fullName evidence="2">Chitin deacetylase 8</fullName>
    </submittedName>
</protein>
<dbReference type="SUPFAM" id="SSF88713">
    <property type="entry name" value="Glycoside hydrolase/deacetylase"/>
    <property type="match status" value="1"/>
</dbReference>
<keyword evidence="1" id="KW-1185">Reference proteome</keyword>
<evidence type="ECO:0000313" key="2">
    <source>
        <dbReference type="RefSeq" id="XP_005104557.2"/>
    </source>
</evidence>
<dbReference type="RefSeq" id="XP_005104557.2">
    <property type="nucleotide sequence ID" value="XM_005104500.3"/>
</dbReference>
<sequence length="164" mass="18781">MFTGSQWEGSHAPVWPFTLDYVPSVDYCQHGPCPKKQYPGMWEIPVQRWYGLDGHSCAMPDGCSATGDAEETLEYLKSNFRRYYNSNRAPFGIFVHARWFSTEHTLDGLDRFLDYLLTLDDVYIVTPSQVVEWMKKPTPLSGINGFEPWSCQGGANDVWLEAKK</sequence>
<reference evidence="2" key="1">
    <citation type="submission" date="2025-08" db="UniProtKB">
        <authorList>
            <consortium name="RefSeq"/>
        </authorList>
    </citation>
    <scope>IDENTIFICATION</scope>
</reference>
<gene>
    <name evidence="2" type="primary">LOC101858049</name>
</gene>
<dbReference type="GeneID" id="101858049"/>
<evidence type="ECO:0000313" key="1">
    <source>
        <dbReference type="Proteomes" id="UP000694888"/>
    </source>
</evidence>
<dbReference type="PANTHER" id="PTHR45985">
    <property type="match status" value="1"/>
</dbReference>
<dbReference type="PANTHER" id="PTHR45985:SF8">
    <property type="entry name" value="CHITIN DEACETYLASE-LIKE 9, ISOFORM A"/>
    <property type="match status" value="1"/>
</dbReference>
<dbReference type="Gene3D" id="3.20.20.370">
    <property type="entry name" value="Glycoside hydrolase/deacetylase"/>
    <property type="match status" value="1"/>
</dbReference>
<accession>A0ABM0JYJ9</accession>
<dbReference type="InterPro" id="IPR011330">
    <property type="entry name" value="Glyco_hydro/deAcase_b/a-brl"/>
</dbReference>